<evidence type="ECO:0000256" key="5">
    <source>
        <dbReference type="SAM" id="Phobius"/>
    </source>
</evidence>
<dbReference type="Gramene" id="EME32297">
    <property type="protein sequence ID" value="EME32297"/>
    <property type="gene ID" value="Gasu_07040"/>
</dbReference>
<dbReference type="GO" id="GO:0005886">
    <property type="term" value="C:plasma membrane"/>
    <property type="evidence" value="ECO:0007669"/>
    <property type="project" value="TreeGrafter"/>
</dbReference>
<dbReference type="KEGG" id="gsl:Gasu_07040"/>
<dbReference type="PROSITE" id="PS50850">
    <property type="entry name" value="MFS"/>
    <property type="match status" value="1"/>
</dbReference>
<feature type="transmembrane region" description="Helical" evidence="5">
    <location>
        <begin position="139"/>
        <end position="163"/>
    </location>
</feature>
<keyword evidence="3 5" id="KW-1133">Transmembrane helix</keyword>
<evidence type="ECO:0000259" key="6">
    <source>
        <dbReference type="PROSITE" id="PS50850"/>
    </source>
</evidence>
<evidence type="ECO:0000256" key="3">
    <source>
        <dbReference type="ARBA" id="ARBA00022989"/>
    </source>
</evidence>
<name>M2XQ02_GALSU</name>
<evidence type="ECO:0000256" key="2">
    <source>
        <dbReference type="ARBA" id="ARBA00022692"/>
    </source>
</evidence>
<dbReference type="SUPFAM" id="SSF103473">
    <property type="entry name" value="MFS general substrate transporter"/>
    <property type="match status" value="1"/>
</dbReference>
<evidence type="ECO:0000256" key="1">
    <source>
        <dbReference type="ARBA" id="ARBA00004141"/>
    </source>
</evidence>
<dbReference type="eggNOG" id="KOG0252">
    <property type="taxonomic scope" value="Eukaryota"/>
</dbReference>
<dbReference type="Gene3D" id="1.20.1250.20">
    <property type="entry name" value="MFS general substrate transporter like domains"/>
    <property type="match status" value="2"/>
</dbReference>
<accession>M2XQ02</accession>
<dbReference type="GeneID" id="17090887"/>
<dbReference type="OrthoDB" id="2261376at2759"/>
<dbReference type="InterPro" id="IPR005828">
    <property type="entry name" value="MFS_sugar_transport-like"/>
</dbReference>
<feature type="transmembrane region" description="Helical" evidence="5">
    <location>
        <begin position="113"/>
        <end position="133"/>
    </location>
</feature>
<evidence type="ECO:0000313" key="8">
    <source>
        <dbReference type="Proteomes" id="UP000030680"/>
    </source>
</evidence>
<comment type="subcellular location">
    <subcellularLocation>
        <location evidence="1">Membrane</location>
        <topology evidence="1">Multi-pass membrane protein</topology>
    </subcellularLocation>
</comment>
<dbReference type="GO" id="GO:0046943">
    <property type="term" value="F:carboxylic acid transmembrane transporter activity"/>
    <property type="evidence" value="ECO:0007669"/>
    <property type="project" value="TreeGrafter"/>
</dbReference>
<dbReference type="Pfam" id="PF00083">
    <property type="entry name" value="Sugar_tr"/>
    <property type="match status" value="2"/>
</dbReference>
<feature type="transmembrane region" description="Helical" evidence="5">
    <location>
        <begin position="47"/>
        <end position="75"/>
    </location>
</feature>
<dbReference type="EMBL" id="KB454487">
    <property type="protein sequence ID" value="EME32297.1"/>
    <property type="molecule type" value="Genomic_DNA"/>
</dbReference>
<dbReference type="PANTHER" id="PTHR23508">
    <property type="entry name" value="CARBOXYLIC ACID TRANSPORTER PROTEIN HOMOLOG"/>
    <property type="match status" value="1"/>
</dbReference>
<evidence type="ECO:0000256" key="4">
    <source>
        <dbReference type="ARBA" id="ARBA00023136"/>
    </source>
</evidence>
<dbReference type="InterPro" id="IPR036259">
    <property type="entry name" value="MFS_trans_sf"/>
</dbReference>
<feature type="transmembrane region" description="Helical" evidence="5">
    <location>
        <begin position="311"/>
        <end position="334"/>
    </location>
</feature>
<feature type="transmembrane region" description="Helical" evidence="5">
    <location>
        <begin position="87"/>
        <end position="106"/>
    </location>
</feature>
<dbReference type="PANTHER" id="PTHR23508:SF10">
    <property type="entry name" value="CARBOXYLIC ACID TRANSPORTER PROTEIN HOMOLOG"/>
    <property type="match status" value="1"/>
</dbReference>
<feature type="transmembrane region" description="Helical" evidence="5">
    <location>
        <begin position="384"/>
        <end position="403"/>
    </location>
</feature>
<proteinExistence type="predicted"/>
<keyword evidence="4 5" id="KW-0472">Membrane</keyword>
<keyword evidence="8" id="KW-1185">Reference proteome</keyword>
<dbReference type="AlphaFoldDB" id="M2XQ02"/>
<dbReference type="RefSeq" id="XP_005708817.1">
    <property type="nucleotide sequence ID" value="XM_005708760.1"/>
</dbReference>
<feature type="transmembrane region" description="Helical" evidence="5">
    <location>
        <begin position="270"/>
        <end position="291"/>
    </location>
</feature>
<reference evidence="8" key="1">
    <citation type="journal article" date="2013" name="Science">
        <title>Gene transfer from bacteria and archaea facilitated evolution of an extremophilic eukaryote.</title>
        <authorList>
            <person name="Schonknecht G."/>
            <person name="Chen W.H."/>
            <person name="Ternes C.M."/>
            <person name="Barbier G.G."/>
            <person name="Shrestha R.P."/>
            <person name="Stanke M."/>
            <person name="Brautigam A."/>
            <person name="Baker B.J."/>
            <person name="Banfield J.F."/>
            <person name="Garavito R.M."/>
            <person name="Carr K."/>
            <person name="Wilkerson C."/>
            <person name="Rensing S.A."/>
            <person name="Gagneul D."/>
            <person name="Dickenson N.E."/>
            <person name="Oesterhelt C."/>
            <person name="Lercher M.J."/>
            <person name="Weber A.P."/>
        </authorList>
    </citation>
    <scope>NUCLEOTIDE SEQUENCE [LARGE SCALE GENOMIC DNA]</scope>
    <source>
        <strain evidence="8">074W</strain>
    </source>
</reference>
<feature type="transmembrane region" description="Helical" evidence="5">
    <location>
        <begin position="346"/>
        <end position="364"/>
    </location>
</feature>
<evidence type="ECO:0000313" key="7">
    <source>
        <dbReference type="EMBL" id="EME32297.1"/>
    </source>
</evidence>
<gene>
    <name evidence="7" type="ORF">Gasu_07040</name>
</gene>
<feature type="transmembrane region" description="Helical" evidence="5">
    <location>
        <begin position="184"/>
        <end position="211"/>
    </location>
</feature>
<organism evidence="7 8">
    <name type="scientific">Galdieria sulphuraria</name>
    <name type="common">Red alga</name>
    <dbReference type="NCBI Taxonomy" id="130081"/>
    <lineage>
        <taxon>Eukaryota</taxon>
        <taxon>Rhodophyta</taxon>
        <taxon>Bangiophyceae</taxon>
        <taxon>Galdieriales</taxon>
        <taxon>Galdieriaceae</taxon>
        <taxon>Galdieria</taxon>
    </lineage>
</organism>
<sequence length="442" mass="49753">MSSITNNSDNFNYQVTMHDQKEMDEVNLTQETEIHLERHRSVTGANFLGTVLGFLSTGYNIQVFDLVNLVLAYNYGSSYSNFYETTIGNADIYGILVGLLLFGAFSDWFGRKACLLISTSLIFVGAALSSVSWGSNGSLIGLFWMMAISRGIVGVGMGGEYVSGIPNTTEDSEEVNYRHRGRRVGFSVNVVELCANVLPKLVGLVLIAIFQYGDIQAIWRISFAFGAIPCIGLFFIRLRMQNSQLFQLQRKREGFLSLDKFDLKYICRNYWKPFVACAGNWFLFDWYIFTYDTFGARILSQVTGAGLLKTSWILLIQRFFYILGPPFILVLIYLVPAETFPTRFRAVMLGLCSAAGKCGGIAATEAFNPLKQRLGGGDTGLRNLQFVYTGVACLGIVITWFFTPEYKEKNLIYKDVQYAEFRRELLIVSKPNDSLEEKKEEL</sequence>
<keyword evidence="2 5" id="KW-0812">Transmembrane</keyword>
<feature type="transmembrane region" description="Helical" evidence="5">
    <location>
        <begin position="217"/>
        <end position="236"/>
    </location>
</feature>
<feature type="domain" description="Major facilitator superfamily (MFS) profile" evidence="6">
    <location>
        <begin position="46"/>
        <end position="442"/>
    </location>
</feature>
<dbReference type="InterPro" id="IPR020846">
    <property type="entry name" value="MFS_dom"/>
</dbReference>
<dbReference type="Proteomes" id="UP000030680">
    <property type="component" value="Unassembled WGS sequence"/>
</dbReference>
<protein>
    <submittedName>
        <fullName evidence="7">MFS transporter, PHS family, inorganic phosphate transporter</fullName>
    </submittedName>
</protein>